<dbReference type="Gene3D" id="3.40.190.10">
    <property type="entry name" value="Periplasmic binding protein-like II"/>
    <property type="match status" value="2"/>
</dbReference>
<dbReference type="SUPFAM" id="SSF53850">
    <property type="entry name" value="Periplasmic binding protein-like II"/>
    <property type="match status" value="1"/>
</dbReference>
<comment type="subcellular location">
    <subcellularLocation>
        <location evidence="1">Periplasm</location>
    </subcellularLocation>
</comment>
<evidence type="ECO:0000256" key="2">
    <source>
        <dbReference type="ARBA" id="ARBA00006099"/>
    </source>
</evidence>
<dbReference type="PROSITE" id="PS00757">
    <property type="entry name" value="PROK_SULFATE_BIND_2"/>
    <property type="match status" value="1"/>
</dbReference>
<dbReference type="InterPro" id="IPR005669">
    <property type="entry name" value="Thiosulph/SO4-bd"/>
</dbReference>
<comment type="similarity">
    <text evidence="2">Belongs to the prokaryotic sulfate-binding protein family.</text>
</comment>
<dbReference type="Proteomes" id="UP001501627">
    <property type="component" value="Unassembled WGS sequence"/>
</dbReference>
<evidence type="ECO:0000313" key="8">
    <source>
        <dbReference type="Proteomes" id="UP001501627"/>
    </source>
</evidence>
<dbReference type="NCBIfam" id="NF008106">
    <property type="entry name" value="PRK10852.1"/>
    <property type="match status" value="1"/>
</dbReference>
<evidence type="ECO:0000256" key="3">
    <source>
        <dbReference type="ARBA" id="ARBA00022448"/>
    </source>
</evidence>
<dbReference type="PROSITE" id="PS51318">
    <property type="entry name" value="TAT"/>
    <property type="match status" value="1"/>
</dbReference>
<protein>
    <submittedName>
        <fullName evidence="7">Sulfate ABC transporter substrate-binding protein</fullName>
    </submittedName>
</protein>
<dbReference type="PANTHER" id="PTHR30368">
    <property type="entry name" value="SULFATE-BINDING PROTEIN"/>
    <property type="match status" value="1"/>
</dbReference>
<keyword evidence="4 6" id="KW-0732">Signal</keyword>
<accession>A0ABP7QRE6</accession>
<dbReference type="NCBIfam" id="TIGR00971">
    <property type="entry name" value="3a0106s03"/>
    <property type="match status" value="1"/>
</dbReference>
<evidence type="ECO:0000256" key="4">
    <source>
        <dbReference type="ARBA" id="ARBA00022729"/>
    </source>
</evidence>
<dbReference type="CDD" id="cd01005">
    <property type="entry name" value="PBP2_CysP"/>
    <property type="match status" value="1"/>
</dbReference>
<dbReference type="EMBL" id="BAABBP010000004">
    <property type="protein sequence ID" value="GAA3986905.1"/>
    <property type="molecule type" value="Genomic_DNA"/>
</dbReference>
<evidence type="ECO:0000313" key="7">
    <source>
        <dbReference type="EMBL" id="GAA3986905.1"/>
    </source>
</evidence>
<dbReference type="PANTHER" id="PTHR30368:SF2">
    <property type="entry name" value="SULFATE-BINDING PROTEIN"/>
    <property type="match status" value="1"/>
</dbReference>
<name>A0ABP7QRE6_9BURK</name>
<keyword evidence="3" id="KW-0813">Transport</keyword>
<evidence type="ECO:0000256" key="1">
    <source>
        <dbReference type="ARBA" id="ARBA00004418"/>
    </source>
</evidence>
<keyword evidence="8" id="KW-1185">Reference proteome</keyword>
<organism evidence="7 8">
    <name type="scientific">Comamonas faecalis</name>
    <dbReference type="NCBI Taxonomy" id="1387849"/>
    <lineage>
        <taxon>Bacteria</taxon>
        <taxon>Pseudomonadati</taxon>
        <taxon>Pseudomonadota</taxon>
        <taxon>Betaproteobacteria</taxon>
        <taxon>Burkholderiales</taxon>
        <taxon>Comamonadaceae</taxon>
        <taxon>Comamonas</taxon>
    </lineage>
</organism>
<dbReference type="NCBIfam" id="NF008022">
    <property type="entry name" value="PRK10752.1"/>
    <property type="match status" value="1"/>
</dbReference>
<feature type="chain" id="PRO_5046060721" evidence="6">
    <location>
        <begin position="25"/>
        <end position="332"/>
    </location>
</feature>
<evidence type="ECO:0000256" key="6">
    <source>
        <dbReference type="SAM" id="SignalP"/>
    </source>
</evidence>
<reference evidence="8" key="1">
    <citation type="journal article" date="2019" name="Int. J. Syst. Evol. Microbiol.">
        <title>The Global Catalogue of Microorganisms (GCM) 10K type strain sequencing project: providing services to taxonomists for standard genome sequencing and annotation.</title>
        <authorList>
            <consortium name="The Broad Institute Genomics Platform"/>
            <consortium name="The Broad Institute Genome Sequencing Center for Infectious Disease"/>
            <person name="Wu L."/>
            <person name="Ma J."/>
        </authorList>
    </citation>
    <scope>NUCLEOTIDE SEQUENCE [LARGE SCALE GENOMIC DNA]</scope>
    <source>
        <strain evidence="8">JCM 17561</strain>
    </source>
</reference>
<dbReference type="InterPro" id="IPR034408">
    <property type="entry name" value="Sulphate/thiosulphate_BS"/>
</dbReference>
<feature type="signal peptide" evidence="6">
    <location>
        <begin position="1"/>
        <end position="24"/>
    </location>
</feature>
<dbReference type="RefSeq" id="WP_103044251.1">
    <property type="nucleotide sequence ID" value="NZ_BAABBP010000004.1"/>
</dbReference>
<sequence length="332" mass="36612">MPTRRQWLHYPLAAALGPALPARAEPLQLLNASYDPTRAFYTEFNQVFARRWQAQTGQPLRVLQSHGGSGKQARSIIDGLQADVATLALGGDIDALAERGLLARDWQQRLPFSSAPHTSTIVFLVRKGNPKAIRDWSDLVRAGVQVITPNPKTSGGARWAYLAAWEFARRQGSPAQAPDFVARLYRNVPVLDTGARGATLTFAQRGMGDVLLAWESEALLARRELGADRFDIVMPPLSILAEPSVAVIDKVVEKKGTAAPAREYLQHLYSDEGQALAARHGYRPRNEKIAAQHAQQFPALELFGIEQAFGGWAQAQRQHFADGASFDQIYQR</sequence>
<keyword evidence="5" id="KW-0574">Periplasm</keyword>
<proteinExistence type="inferred from homology"/>
<gene>
    <name evidence="7" type="ORF">GCM10022279_07400</name>
</gene>
<dbReference type="Pfam" id="PF13531">
    <property type="entry name" value="SBP_bac_11"/>
    <property type="match status" value="1"/>
</dbReference>
<evidence type="ECO:0000256" key="5">
    <source>
        <dbReference type="ARBA" id="ARBA00022764"/>
    </source>
</evidence>
<comment type="caution">
    <text evidence="7">The sequence shown here is derived from an EMBL/GenBank/DDBJ whole genome shotgun (WGS) entry which is preliminary data.</text>
</comment>
<dbReference type="InterPro" id="IPR006311">
    <property type="entry name" value="TAT_signal"/>
</dbReference>